<dbReference type="Proteomes" id="UP001519273">
    <property type="component" value="Unassembled WGS sequence"/>
</dbReference>
<evidence type="ECO:0000313" key="7">
    <source>
        <dbReference type="Proteomes" id="UP001519273"/>
    </source>
</evidence>
<evidence type="ECO:0000256" key="1">
    <source>
        <dbReference type="ARBA" id="ARBA00004141"/>
    </source>
</evidence>
<dbReference type="EMBL" id="JAGGKP010000001">
    <property type="protein sequence ID" value="MBP1936284.1"/>
    <property type="molecule type" value="Genomic_DNA"/>
</dbReference>
<gene>
    <name evidence="6" type="ORF">J2Z20_001145</name>
</gene>
<feature type="transmembrane region" description="Helical" evidence="5">
    <location>
        <begin position="20"/>
        <end position="39"/>
    </location>
</feature>
<proteinExistence type="predicted"/>
<accession>A0ABS4H183</accession>
<name>A0ABS4H183_9BACL</name>
<evidence type="ECO:0000313" key="6">
    <source>
        <dbReference type="EMBL" id="MBP1936284.1"/>
    </source>
</evidence>
<keyword evidence="2 5" id="KW-0812">Transmembrane</keyword>
<keyword evidence="3 5" id="KW-1133">Transmembrane helix</keyword>
<evidence type="ECO:0000256" key="5">
    <source>
        <dbReference type="SAM" id="Phobius"/>
    </source>
</evidence>
<reference evidence="6 7" key="1">
    <citation type="submission" date="2021-03" db="EMBL/GenBank/DDBJ databases">
        <title>Genomic Encyclopedia of Type Strains, Phase IV (KMG-IV): sequencing the most valuable type-strain genomes for metagenomic binning, comparative biology and taxonomic classification.</title>
        <authorList>
            <person name="Goeker M."/>
        </authorList>
    </citation>
    <scope>NUCLEOTIDE SEQUENCE [LARGE SCALE GENOMIC DNA]</scope>
    <source>
        <strain evidence="6 7">DSM 23491</strain>
    </source>
</reference>
<comment type="subcellular location">
    <subcellularLocation>
        <location evidence="1">Membrane</location>
        <topology evidence="1">Multi-pass membrane protein</topology>
    </subcellularLocation>
</comment>
<dbReference type="InterPro" id="IPR032808">
    <property type="entry name" value="DoxX"/>
</dbReference>
<dbReference type="Pfam" id="PF07681">
    <property type="entry name" value="DoxX"/>
    <property type="match status" value="1"/>
</dbReference>
<keyword evidence="4 5" id="KW-0472">Membrane</keyword>
<evidence type="ECO:0000256" key="3">
    <source>
        <dbReference type="ARBA" id="ARBA00022989"/>
    </source>
</evidence>
<comment type="caution">
    <text evidence="6">The sequence shown here is derived from an EMBL/GenBank/DDBJ whole genome shotgun (WGS) entry which is preliminary data.</text>
</comment>
<feature type="transmembrane region" description="Helical" evidence="5">
    <location>
        <begin position="51"/>
        <end position="70"/>
    </location>
</feature>
<sequence length="82" mass="8615">MGLPKVAGWFGSLGVPSTLGYIVAYLELLGGIALIIGIGTRYVAAGYEMDIAYLLVAIYLVFGGEPGYSVDSALTRGKTRRA</sequence>
<keyword evidence="7" id="KW-1185">Reference proteome</keyword>
<evidence type="ECO:0000256" key="2">
    <source>
        <dbReference type="ARBA" id="ARBA00022692"/>
    </source>
</evidence>
<evidence type="ECO:0000256" key="4">
    <source>
        <dbReference type="ARBA" id="ARBA00023136"/>
    </source>
</evidence>
<protein>
    <submittedName>
        <fullName evidence="6">Membrane protein YphA (DoxX/SURF4 family)</fullName>
    </submittedName>
</protein>
<organism evidence="6 7">
    <name type="scientific">Paenibacillus sediminis</name>
    <dbReference type="NCBI Taxonomy" id="664909"/>
    <lineage>
        <taxon>Bacteria</taxon>
        <taxon>Bacillati</taxon>
        <taxon>Bacillota</taxon>
        <taxon>Bacilli</taxon>
        <taxon>Bacillales</taxon>
        <taxon>Paenibacillaceae</taxon>
        <taxon>Paenibacillus</taxon>
    </lineage>
</organism>